<dbReference type="EMBL" id="KZ678130">
    <property type="protein sequence ID" value="PSN71919.1"/>
    <property type="molecule type" value="Genomic_DNA"/>
</dbReference>
<protein>
    <submittedName>
        <fullName evidence="1">Uncharacterized protein</fullName>
    </submittedName>
</protein>
<dbReference type="AlphaFoldDB" id="A0A2T2P2Q7"/>
<proteinExistence type="predicted"/>
<organism evidence="1 2">
    <name type="scientific">Corynespora cassiicola Philippines</name>
    <dbReference type="NCBI Taxonomy" id="1448308"/>
    <lineage>
        <taxon>Eukaryota</taxon>
        <taxon>Fungi</taxon>
        <taxon>Dikarya</taxon>
        <taxon>Ascomycota</taxon>
        <taxon>Pezizomycotina</taxon>
        <taxon>Dothideomycetes</taxon>
        <taxon>Pleosporomycetidae</taxon>
        <taxon>Pleosporales</taxon>
        <taxon>Corynesporascaceae</taxon>
        <taxon>Corynespora</taxon>
    </lineage>
</organism>
<accession>A0A2T2P2Q7</accession>
<reference evidence="1 2" key="1">
    <citation type="journal article" date="2018" name="Front. Microbiol.">
        <title>Genome-Wide Analysis of Corynespora cassiicola Leaf Fall Disease Putative Effectors.</title>
        <authorList>
            <person name="Lopez D."/>
            <person name="Ribeiro S."/>
            <person name="Label P."/>
            <person name="Fumanal B."/>
            <person name="Venisse J.S."/>
            <person name="Kohler A."/>
            <person name="de Oliveira R.R."/>
            <person name="Labutti K."/>
            <person name="Lipzen A."/>
            <person name="Lail K."/>
            <person name="Bauer D."/>
            <person name="Ohm R.A."/>
            <person name="Barry K.W."/>
            <person name="Spatafora J."/>
            <person name="Grigoriev I.V."/>
            <person name="Martin F.M."/>
            <person name="Pujade-Renaud V."/>
        </authorList>
    </citation>
    <scope>NUCLEOTIDE SEQUENCE [LARGE SCALE GENOMIC DNA]</scope>
    <source>
        <strain evidence="1 2">Philippines</strain>
    </source>
</reference>
<gene>
    <name evidence="1" type="ORF">BS50DRAFT_657690</name>
</gene>
<evidence type="ECO:0000313" key="2">
    <source>
        <dbReference type="Proteomes" id="UP000240883"/>
    </source>
</evidence>
<keyword evidence="2" id="KW-1185">Reference proteome</keyword>
<evidence type="ECO:0000313" key="1">
    <source>
        <dbReference type="EMBL" id="PSN71919.1"/>
    </source>
</evidence>
<dbReference type="Proteomes" id="UP000240883">
    <property type="component" value="Unassembled WGS sequence"/>
</dbReference>
<name>A0A2T2P2Q7_CORCC</name>
<sequence length="441" mass="47402">MGVISKLTVICGLFEEFQGCAGGEADLLWISSGKGKVIGGEARVKKLNSEGVIFRANDLARQGTVARADEGCSAAEYYGRIADEARIIRASRADSKRLLDTELPVTYGLALHSSDSSSFVLMCRQARDRPHLCHNGRRSLSTWRSLSLTGKPWCGNRQDAGKTVLRLVVDHAEIQEGGKIDHPREPPLNDEDIAELNAGHQLVGFRRAHPQVRTQSHEPCIHTPMSIVDIVDALVGSLARANQAMGQGNRSACQTSCAESTYAACMFKTMRCGLPLRELLSNIASTEHCFGMVHRSLEKRVASLTRKPISCGIRLDMVGGSDKVVCEAFGIASTVTVACVQPEHRSTGLAPTSRRVPPALGRAARGSNGALLFPLAAVCWVMDVGRAGRSGFRPRLQGAHEVQEKRARHMPPLRVDVAASVAGGPSLGGGMSKLEATRAKQ</sequence>